<dbReference type="Proteomes" id="UP000028058">
    <property type="component" value="Unassembled WGS sequence"/>
</dbReference>
<dbReference type="EMBL" id="JNAD02000015">
    <property type="protein sequence ID" value="RKM92033.1"/>
    <property type="molecule type" value="Genomic_DNA"/>
</dbReference>
<accession>A0A3R7IMM9</accession>
<dbReference type="AlphaFoldDB" id="A0A3R7IMM9"/>
<evidence type="ECO:0000313" key="2">
    <source>
        <dbReference type="EMBL" id="RKM92033.1"/>
    </source>
</evidence>
<feature type="compositionally biased region" description="Polar residues" evidence="1">
    <location>
        <begin position="1"/>
        <end position="11"/>
    </location>
</feature>
<feature type="region of interest" description="Disordered" evidence="1">
    <location>
        <begin position="1"/>
        <end position="62"/>
    </location>
</feature>
<feature type="compositionally biased region" description="Low complexity" evidence="1">
    <location>
        <begin position="12"/>
        <end position="23"/>
    </location>
</feature>
<proteinExistence type="predicted"/>
<organism evidence="2 3">
    <name type="scientific">Streptomyces xinghaiensis</name>
    <dbReference type="NCBI Taxonomy" id="1038928"/>
    <lineage>
        <taxon>Bacteria</taxon>
        <taxon>Bacillati</taxon>
        <taxon>Actinomycetota</taxon>
        <taxon>Actinomycetes</taxon>
        <taxon>Kitasatosporales</taxon>
        <taxon>Streptomycetaceae</taxon>
        <taxon>Streptomyces</taxon>
    </lineage>
</organism>
<gene>
    <name evidence="2" type="ORF">SFRA_026725</name>
</gene>
<evidence type="ECO:0000313" key="3">
    <source>
        <dbReference type="Proteomes" id="UP000028058"/>
    </source>
</evidence>
<feature type="compositionally biased region" description="Low complexity" evidence="1">
    <location>
        <begin position="33"/>
        <end position="52"/>
    </location>
</feature>
<comment type="caution">
    <text evidence="2">The sequence shown here is derived from an EMBL/GenBank/DDBJ whole genome shotgun (WGS) entry which is preliminary data.</text>
</comment>
<reference evidence="2 3" key="1">
    <citation type="journal article" date="2014" name="Genome Announc.">
        <title>Draft Genome Sequence of Streptomyces fradiae ATCC 19609, a Strain Highly Sensitive to Antibiotics.</title>
        <authorList>
            <person name="Bekker O.B."/>
            <person name="Klimina K.M."/>
            <person name="Vatlin A.A."/>
            <person name="Zakharevich N.V."/>
            <person name="Kasianov A.S."/>
            <person name="Danilenko V.N."/>
        </authorList>
    </citation>
    <scope>NUCLEOTIDE SEQUENCE [LARGE SCALE GENOMIC DNA]</scope>
    <source>
        <strain evidence="2 3">ATCC 19609</strain>
    </source>
</reference>
<protein>
    <submittedName>
        <fullName evidence="2">Uncharacterized protein</fullName>
    </submittedName>
</protein>
<keyword evidence="3" id="KW-1185">Reference proteome</keyword>
<sequence length="62" mass="6396">MQGTSGPRLTRSSSDPPFSAPAFTVTFEIPVLGAPGRRTGRTRIAGTAGGPADRPPGSVHHR</sequence>
<evidence type="ECO:0000256" key="1">
    <source>
        <dbReference type="SAM" id="MobiDB-lite"/>
    </source>
</evidence>
<name>A0A3R7IMM9_9ACTN</name>